<organism evidence="2 3">
    <name type="scientific">Pleurodeles waltl</name>
    <name type="common">Iberian ribbed newt</name>
    <dbReference type="NCBI Taxonomy" id="8319"/>
    <lineage>
        <taxon>Eukaryota</taxon>
        <taxon>Metazoa</taxon>
        <taxon>Chordata</taxon>
        <taxon>Craniata</taxon>
        <taxon>Vertebrata</taxon>
        <taxon>Euteleostomi</taxon>
        <taxon>Amphibia</taxon>
        <taxon>Batrachia</taxon>
        <taxon>Caudata</taxon>
        <taxon>Salamandroidea</taxon>
        <taxon>Salamandridae</taxon>
        <taxon>Pleurodelinae</taxon>
        <taxon>Pleurodeles</taxon>
    </lineage>
</organism>
<reference evidence="2" key="1">
    <citation type="journal article" date="2022" name="bioRxiv">
        <title>Sequencing and chromosome-scale assembly of the giantPleurodeles waltlgenome.</title>
        <authorList>
            <person name="Brown T."/>
            <person name="Elewa A."/>
            <person name="Iarovenko S."/>
            <person name="Subramanian E."/>
            <person name="Araus A.J."/>
            <person name="Petzold A."/>
            <person name="Susuki M."/>
            <person name="Suzuki K.-i.T."/>
            <person name="Hayashi T."/>
            <person name="Toyoda A."/>
            <person name="Oliveira C."/>
            <person name="Osipova E."/>
            <person name="Leigh N.D."/>
            <person name="Simon A."/>
            <person name="Yun M.H."/>
        </authorList>
    </citation>
    <scope>NUCLEOTIDE SEQUENCE</scope>
    <source>
        <strain evidence="2">20211129_DDA</strain>
        <tissue evidence="2">Liver</tissue>
    </source>
</reference>
<feature type="region of interest" description="Disordered" evidence="1">
    <location>
        <begin position="76"/>
        <end position="108"/>
    </location>
</feature>
<keyword evidence="3" id="KW-1185">Reference proteome</keyword>
<evidence type="ECO:0000256" key="1">
    <source>
        <dbReference type="SAM" id="MobiDB-lite"/>
    </source>
</evidence>
<evidence type="ECO:0000313" key="2">
    <source>
        <dbReference type="EMBL" id="KAJ1087486.1"/>
    </source>
</evidence>
<evidence type="ECO:0000313" key="3">
    <source>
        <dbReference type="Proteomes" id="UP001066276"/>
    </source>
</evidence>
<sequence length="182" mass="19964">MTSRGLARHLHGPQCHHISLPSPLGSEVHPSCRHYSSRWLGLIAVAPINQIKPRCRAQTDAVVMLVAEGRRVPCPGQLGIHQGPRRHRQETGEPRSGKSENGWETGGRARWHHEARARGARHGPGRCPLGFPPKPCRGACLRSLDTRLSGGRCTEAGSQGRDGRGASWQAHNEHWQIHQAGL</sequence>
<name>A0AAV7L768_PLEWA</name>
<dbReference type="EMBL" id="JANPWB010000015">
    <property type="protein sequence ID" value="KAJ1087486.1"/>
    <property type="molecule type" value="Genomic_DNA"/>
</dbReference>
<gene>
    <name evidence="2" type="ORF">NDU88_000655</name>
</gene>
<protein>
    <submittedName>
        <fullName evidence="2">Uncharacterized protein</fullName>
    </submittedName>
</protein>
<dbReference type="Proteomes" id="UP001066276">
    <property type="component" value="Chromosome 11"/>
</dbReference>
<comment type="caution">
    <text evidence="2">The sequence shown here is derived from an EMBL/GenBank/DDBJ whole genome shotgun (WGS) entry which is preliminary data.</text>
</comment>
<dbReference type="AlphaFoldDB" id="A0AAV7L768"/>
<accession>A0AAV7L768</accession>
<feature type="compositionally biased region" description="Basic and acidic residues" evidence="1">
    <location>
        <begin position="89"/>
        <end position="98"/>
    </location>
</feature>
<proteinExistence type="predicted"/>